<evidence type="ECO:0000256" key="3">
    <source>
        <dbReference type="ARBA" id="ARBA00023004"/>
    </source>
</evidence>
<dbReference type="GO" id="GO:0020037">
    <property type="term" value="F:heme binding"/>
    <property type="evidence" value="ECO:0007669"/>
    <property type="project" value="InterPro"/>
</dbReference>
<dbReference type="AlphaFoldDB" id="D5MI80"/>
<feature type="signal peptide" evidence="6">
    <location>
        <begin position="1"/>
        <end position="25"/>
    </location>
</feature>
<feature type="binding site" description="axial binding residue" evidence="5">
    <location>
        <position position="93"/>
    </location>
    <ligand>
        <name>heme c</name>
        <dbReference type="ChEBI" id="CHEBI:61717"/>
    </ligand>
    <ligandPart>
        <name>Fe</name>
        <dbReference type="ChEBI" id="CHEBI:18248"/>
    </ligandPart>
</feature>
<dbReference type="KEGG" id="mox:DAMO_0114"/>
<reference evidence="8 9" key="1">
    <citation type="journal article" date="2010" name="Nature">
        <title>Nitrite-driven anaerobic methane oxidation by oxygenic bacteria.</title>
        <authorList>
            <person name="Ettwig K.F."/>
            <person name="Butler M.K."/>
            <person name="Le Paslier D."/>
            <person name="Pelletier E."/>
            <person name="Mangenot S."/>
            <person name="Kuypers M.M.M."/>
            <person name="Schreiber F."/>
            <person name="Dutilh B.E."/>
            <person name="Zedelius J."/>
            <person name="de Beer D."/>
            <person name="Gloerich J."/>
            <person name="Wessels H.J.C.T."/>
            <person name="van Allen T."/>
            <person name="Luesken F."/>
            <person name="Wu M."/>
            <person name="van de Pas-Schoonen K.T."/>
            <person name="Op den Camp H.J.M."/>
            <person name="Janssen-Megens E.M."/>
            <person name="Francoijs K-J."/>
            <person name="Stunnenberg H."/>
            <person name="Weissenbach J."/>
            <person name="Jetten M.S.M."/>
            <person name="Strous M."/>
        </authorList>
    </citation>
    <scope>NUCLEOTIDE SEQUENCE [LARGE SCALE GENOMIC DNA]</scope>
</reference>
<dbReference type="eggNOG" id="COG2010">
    <property type="taxonomic scope" value="Bacteria"/>
</dbReference>
<protein>
    <submittedName>
        <fullName evidence="8">MxaG (Cytochrome c1) involved in Methanol dehydrogenase (MxaG1)</fullName>
        <ecNumber evidence="8">1.1.99.8</ecNumber>
    </submittedName>
</protein>
<dbReference type="SUPFAM" id="SSF46626">
    <property type="entry name" value="Cytochrome c"/>
    <property type="match status" value="1"/>
</dbReference>
<dbReference type="PROSITE" id="PS51007">
    <property type="entry name" value="CYTC"/>
    <property type="match status" value="1"/>
</dbReference>
<dbReference type="GO" id="GO:0005506">
    <property type="term" value="F:iron ion binding"/>
    <property type="evidence" value="ECO:0007669"/>
    <property type="project" value="InterPro"/>
</dbReference>
<dbReference type="GO" id="GO:0009055">
    <property type="term" value="F:electron transfer activity"/>
    <property type="evidence" value="ECO:0007669"/>
    <property type="project" value="InterPro"/>
</dbReference>
<evidence type="ECO:0000256" key="5">
    <source>
        <dbReference type="PIRSR" id="PIRSR000008-2"/>
    </source>
</evidence>
<organism evidence="8 9">
    <name type="scientific">Methylomirabilis oxygeniifera</name>
    <dbReference type="NCBI Taxonomy" id="671143"/>
    <lineage>
        <taxon>Bacteria</taxon>
        <taxon>Candidatus Methylomirabilota</taxon>
        <taxon>Candidatus Methylomirabilia</taxon>
        <taxon>Candidatus Methylomirabilales</taxon>
        <taxon>Candidatus Methylomirabilaceae</taxon>
        <taxon>Candidatus Methylomirabilis</taxon>
    </lineage>
</organism>
<keyword evidence="2 5" id="KW-0479">Metal-binding</keyword>
<dbReference type="InterPro" id="IPR009153">
    <property type="entry name" value="Cyt_cL"/>
</dbReference>
<evidence type="ECO:0000313" key="9">
    <source>
        <dbReference type="Proteomes" id="UP000006898"/>
    </source>
</evidence>
<dbReference type="InterPro" id="IPR036909">
    <property type="entry name" value="Cyt_c-like_dom_sf"/>
</dbReference>
<dbReference type="InterPro" id="IPR050597">
    <property type="entry name" value="Cytochrome_c_Oxidase_Subunit"/>
</dbReference>
<evidence type="ECO:0000259" key="7">
    <source>
        <dbReference type="PROSITE" id="PS51007"/>
    </source>
</evidence>
<dbReference type="EC" id="1.1.99.8" evidence="8"/>
<keyword evidence="3 5" id="KW-0408">Iron</keyword>
<comment type="PTM">
    <text evidence="4">Binds 1 heme c group covalently per subunit.</text>
</comment>
<keyword evidence="8" id="KW-0560">Oxidoreductase</keyword>
<dbReference type="HOGENOM" id="CLU_109361_0_0_0"/>
<accession>D5MI80</accession>
<evidence type="ECO:0000256" key="2">
    <source>
        <dbReference type="ARBA" id="ARBA00022723"/>
    </source>
</evidence>
<dbReference type="PIRSF" id="PIRSF000008">
    <property type="entry name" value="Cytochrome_c551i"/>
    <property type="match status" value="1"/>
</dbReference>
<dbReference type="Proteomes" id="UP000006898">
    <property type="component" value="Chromosome"/>
</dbReference>
<evidence type="ECO:0000256" key="4">
    <source>
        <dbReference type="PIRSR" id="PIRSR000008-1"/>
    </source>
</evidence>
<feature type="domain" description="Cytochrome c" evidence="7">
    <location>
        <begin position="76"/>
        <end position="156"/>
    </location>
</feature>
<name>D5MI80_METO1</name>
<dbReference type="PANTHER" id="PTHR33751">
    <property type="entry name" value="CBB3-TYPE CYTOCHROME C OXIDASE SUBUNIT FIXP"/>
    <property type="match status" value="1"/>
</dbReference>
<feature type="binding site" description="covalent" evidence="4">
    <location>
        <position position="89"/>
    </location>
    <ligand>
        <name>heme c</name>
        <dbReference type="ChEBI" id="CHEBI:61717"/>
    </ligand>
</feature>
<dbReference type="STRING" id="671143.DAMO_0114"/>
<evidence type="ECO:0000256" key="1">
    <source>
        <dbReference type="ARBA" id="ARBA00022617"/>
    </source>
</evidence>
<dbReference type="GO" id="GO:0042597">
    <property type="term" value="C:periplasmic space"/>
    <property type="evidence" value="ECO:0007669"/>
    <property type="project" value="InterPro"/>
</dbReference>
<dbReference type="NCBIfam" id="TIGR03872">
    <property type="entry name" value="cytochrome_MoxG"/>
    <property type="match status" value="1"/>
</dbReference>
<dbReference type="PROSITE" id="PS51257">
    <property type="entry name" value="PROKAR_LIPOPROTEIN"/>
    <property type="match status" value="1"/>
</dbReference>
<proteinExistence type="predicted"/>
<gene>
    <name evidence="8" type="primary">mxaG</name>
    <name evidence="8" type="ORF">DAMO_0114</name>
</gene>
<evidence type="ECO:0000313" key="8">
    <source>
        <dbReference type="EMBL" id="CBE67230.1"/>
    </source>
</evidence>
<keyword evidence="1 4" id="KW-0349">Heme</keyword>
<dbReference type="EMBL" id="FP565575">
    <property type="protein sequence ID" value="CBE67230.1"/>
    <property type="molecule type" value="Genomic_DNA"/>
</dbReference>
<dbReference type="GO" id="GO:0016491">
    <property type="term" value="F:oxidoreductase activity"/>
    <property type="evidence" value="ECO:0007669"/>
    <property type="project" value="UniProtKB-KW"/>
</dbReference>
<dbReference type="PATRIC" id="fig|671143.5.peg.99"/>
<feature type="chain" id="PRO_5003074594" evidence="6">
    <location>
        <begin position="26"/>
        <end position="167"/>
    </location>
</feature>
<dbReference type="PANTHER" id="PTHR33751:SF1">
    <property type="entry name" value="CBB3-TYPE CYTOCHROME C OXIDASE SUBUNIT FIXP"/>
    <property type="match status" value="1"/>
</dbReference>
<sequence>MSRLISSAVSRILVALILFSLTGCSGTTAVAVAEPPIMRNNITGEPLEFSGLNETETPAVKQFKATGKNPYNTDREAIAKGGAVYLTACSACHGHHAEGKIAPALIDDYWTYPMNTTDIGLFSSTYAGLQGMMGPSKGRLTQDEILQLMAWIRSNYKGDPAKAEWNH</sequence>
<dbReference type="InterPro" id="IPR009056">
    <property type="entry name" value="Cyt_c-like_dom"/>
</dbReference>
<dbReference type="Gene3D" id="1.10.760.10">
    <property type="entry name" value="Cytochrome c-like domain"/>
    <property type="match status" value="1"/>
</dbReference>
<dbReference type="Pfam" id="PF13442">
    <property type="entry name" value="Cytochrome_CBB3"/>
    <property type="match status" value="1"/>
</dbReference>
<keyword evidence="6" id="KW-0732">Signal</keyword>
<evidence type="ECO:0000256" key="6">
    <source>
        <dbReference type="SAM" id="SignalP"/>
    </source>
</evidence>
<feature type="binding site" description="covalent" evidence="4">
    <location>
        <position position="92"/>
    </location>
    <ligand>
        <name>heme c</name>
        <dbReference type="ChEBI" id="CHEBI:61717"/>
    </ligand>
</feature>